<name>A0ABS3JHF5_9BACT</name>
<dbReference type="PIRSF" id="PIRSF008757">
    <property type="entry name" value="UCP008757"/>
    <property type="match status" value="1"/>
</dbReference>
<accession>A0ABS3JHF5</accession>
<dbReference type="Pfam" id="PF03928">
    <property type="entry name" value="HbpS-like"/>
    <property type="match status" value="1"/>
</dbReference>
<dbReference type="HAMAP" id="MF_00761">
    <property type="entry name" value="UPF0303"/>
    <property type="match status" value="1"/>
</dbReference>
<dbReference type="InterPro" id="IPR038084">
    <property type="entry name" value="PduO/GlcC-like_sf"/>
</dbReference>
<evidence type="ECO:0000313" key="3">
    <source>
        <dbReference type="Proteomes" id="UP000664628"/>
    </source>
</evidence>
<proteinExistence type="inferred from homology"/>
<reference evidence="2 3" key="1">
    <citation type="submission" date="2021-03" db="EMBL/GenBank/DDBJ databases">
        <title>Fibrella sp. HMF5405 genome sequencing and assembly.</title>
        <authorList>
            <person name="Kang H."/>
            <person name="Kim H."/>
            <person name="Bae S."/>
            <person name="Joh K."/>
        </authorList>
    </citation>
    <scope>NUCLEOTIDE SEQUENCE [LARGE SCALE GENOMIC DNA]</scope>
    <source>
        <strain evidence="2 3">HMF5405</strain>
    </source>
</reference>
<sequence length="167" mass="18509">MNASIDQDLARIALQEEQLQFDTFTADIAWQLGTLLKQAVEALGKAVVIDIQLAGHPLFFYAMPGTTPDNTDWVRRKRNAVLHFHRSSYALGLELKQKQTTLQDKTGLDLRDYATHGGSFPIRLRGTFVGTITISGLPQRDDHSVIVAVLTNWLNQPLSELALADPG</sequence>
<protein>
    <recommendedName>
        <fullName evidence="1">UPF0303 protein J2I46_12455</fullName>
    </recommendedName>
</protein>
<comment type="caution">
    <text evidence="2">The sequence shown here is derived from an EMBL/GenBank/DDBJ whole genome shotgun (WGS) entry which is preliminary data.</text>
</comment>
<dbReference type="PANTHER" id="PTHR28255:SF1">
    <property type="entry name" value="UPF0303 PROTEIN YBR137W"/>
    <property type="match status" value="1"/>
</dbReference>
<gene>
    <name evidence="2" type="ORF">J2I46_12455</name>
</gene>
<dbReference type="NCBIfam" id="NF002696">
    <property type="entry name" value="PRK02487.1-5"/>
    <property type="match status" value="1"/>
</dbReference>
<dbReference type="PANTHER" id="PTHR28255">
    <property type="match status" value="1"/>
</dbReference>
<dbReference type="InterPro" id="IPR010371">
    <property type="entry name" value="YBR137W-like"/>
</dbReference>
<dbReference type="InterPro" id="IPR005624">
    <property type="entry name" value="PduO/GlcC-like"/>
</dbReference>
<dbReference type="Gene3D" id="3.30.450.150">
    <property type="entry name" value="Haem-degrading domain"/>
    <property type="match status" value="1"/>
</dbReference>
<dbReference type="EMBL" id="JAFMYW010000003">
    <property type="protein sequence ID" value="MBO0949400.1"/>
    <property type="molecule type" value="Genomic_DNA"/>
</dbReference>
<keyword evidence="3" id="KW-1185">Reference proteome</keyword>
<dbReference type="Proteomes" id="UP000664628">
    <property type="component" value="Unassembled WGS sequence"/>
</dbReference>
<dbReference type="SUPFAM" id="SSF143744">
    <property type="entry name" value="GlcG-like"/>
    <property type="match status" value="1"/>
</dbReference>
<organism evidence="2 3">
    <name type="scientific">Fibrella forsythiae</name>
    <dbReference type="NCBI Taxonomy" id="2817061"/>
    <lineage>
        <taxon>Bacteria</taxon>
        <taxon>Pseudomonadati</taxon>
        <taxon>Bacteroidota</taxon>
        <taxon>Cytophagia</taxon>
        <taxon>Cytophagales</taxon>
        <taxon>Spirosomataceae</taxon>
        <taxon>Fibrella</taxon>
    </lineage>
</organism>
<evidence type="ECO:0000313" key="2">
    <source>
        <dbReference type="EMBL" id="MBO0949400.1"/>
    </source>
</evidence>
<evidence type="ECO:0000256" key="1">
    <source>
        <dbReference type="HAMAP-Rule" id="MF_00761"/>
    </source>
</evidence>
<comment type="similarity">
    <text evidence="1">Belongs to the UPF0303 family.</text>
</comment>